<dbReference type="PANTHER" id="PTHR44688:SF16">
    <property type="entry name" value="DNA-BINDING TRANSCRIPTIONAL ACTIVATOR DEVR_DOSR"/>
    <property type="match status" value="1"/>
</dbReference>
<keyword evidence="1 6" id="KW-0597">Phosphoprotein</keyword>
<evidence type="ECO:0000256" key="1">
    <source>
        <dbReference type="ARBA" id="ARBA00022553"/>
    </source>
</evidence>
<dbReference type="Proteomes" id="UP000241167">
    <property type="component" value="Unassembled WGS sequence"/>
</dbReference>
<dbReference type="GO" id="GO:0003677">
    <property type="term" value="F:DNA binding"/>
    <property type="evidence" value="ECO:0007669"/>
    <property type="project" value="UniProtKB-KW"/>
</dbReference>
<dbReference type="CDD" id="cd06170">
    <property type="entry name" value="LuxR_C_like"/>
    <property type="match status" value="1"/>
</dbReference>
<dbReference type="PRINTS" id="PR00038">
    <property type="entry name" value="HTHLUXR"/>
</dbReference>
<dbReference type="CDD" id="cd17537">
    <property type="entry name" value="REC_FixJ"/>
    <property type="match status" value="1"/>
</dbReference>
<gene>
    <name evidence="9" type="ORF">C7I55_03480</name>
</gene>
<keyword evidence="3" id="KW-0805">Transcription regulation</keyword>
<protein>
    <submittedName>
        <fullName evidence="9">DNA-binding response regulator</fullName>
    </submittedName>
</protein>
<dbReference type="InterPro" id="IPR000792">
    <property type="entry name" value="Tscrpt_reg_LuxR_C"/>
</dbReference>
<evidence type="ECO:0000313" key="9">
    <source>
        <dbReference type="EMBL" id="PSJ43655.1"/>
    </source>
</evidence>
<dbReference type="GO" id="GO:0006355">
    <property type="term" value="P:regulation of DNA-templated transcription"/>
    <property type="evidence" value="ECO:0007669"/>
    <property type="project" value="InterPro"/>
</dbReference>
<dbReference type="GO" id="GO:0000160">
    <property type="term" value="P:phosphorelay signal transduction system"/>
    <property type="evidence" value="ECO:0007669"/>
    <property type="project" value="UniProtKB-KW"/>
</dbReference>
<reference evidence="9 10" key="1">
    <citation type="submission" date="2018-03" db="EMBL/GenBank/DDBJ databases">
        <title>The draft genome of Sphingosinicella sp. GL-C-18.</title>
        <authorList>
            <person name="Liu L."/>
            <person name="Li L."/>
            <person name="Liang L."/>
            <person name="Zhang X."/>
            <person name="Wang T."/>
        </authorList>
    </citation>
    <scope>NUCLEOTIDE SEQUENCE [LARGE SCALE GENOMIC DNA]</scope>
    <source>
        <strain evidence="9 10">GL-C-18</strain>
    </source>
</reference>
<dbReference type="SMART" id="SM00448">
    <property type="entry name" value="REC"/>
    <property type="match status" value="1"/>
</dbReference>
<dbReference type="InterPro" id="IPR001789">
    <property type="entry name" value="Sig_transdc_resp-reg_receiver"/>
</dbReference>
<sequence>MQAVEKKSEGSGPVVFIVEDDAGLRVGLDALFRSVGYETRQFGSASEFLQSGSTRSPGCLVVDVRLPGMSGLEFQEKLTAAGITMPVILMTGHGDIPMTVRGMKAGAVDFLPKPFREQDMLEAVATALAKDAADREKRRETDALREKAESLSARERAVMIRVAKGKMNKQIAFDLGVSEITVKIHRGNAMRKLGARTLADFIGMVNALNLGA</sequence>
<evidence type="ECO:0000259" key="7">
    <source>
        <dbReference type="PROSITE" id="PS50043"/>
    </source>
</evidence>
<feature type="domain" description="HTH luxR-type" evidence="7">
    <location>
        <begin position="144"/>
        <end position="209"/>
    </location>
</feature>
<dbReference type="PANTHER" id="PTHR44688">
    <property type="entry name" value="DNA-BINDING TRANSCRIPTIONAL ACTIVATOR DEVR_DOSR"/>
    <property type="match status" value="1"/>
</dbReference>
<keyword evidence="5" id="KW-0804">Transcription</keyword>
<comment type="caution">
    <text evidence="9">The sequence shown here is derived from an EMBL/GenBank/DDBJ whole genome shotgun (WGS) entry which is preliminary data.</text>
</comment>
<dbReference type="InterPro" id="IPR011006">
    <property type="entry name" value="CheY-like_superfamily"/>
</dbReference>
<dbReference type="PROSITE" id="PS00622">
    <property type="entry name" value="HTH_LUXR_1"/>
    <property type="match status" value="1"/>
</dbReference>
<dbReference type="FunFam" id="3.40.50.2300:FF:000018">
    <property type="entry name" value="DNA-binding transcriptional regulator NtrC"/>
    <property type="match status" value="1"/>
</dbReference>
<feature type="domain" description="Response regulatory" evidence="8">
    <location>
        <begin position="14"/>
        <end position="128"/>
    </location>
</feature>
<evidence type="ECO:0000256" key="3">
    <source>
        <dbReference type="ARBA" id="ARBA00023015"/>
    </source>
</evidence>
<dbReference type="InterPro" id="IPR036388">
    <property type="entry name" value="WH-like_DNA-bd_sf"/>
</dbReference>
<dbReference type="Pfam" id="PF00072">
    <property type="entry name" value="Response_reg"/>
    <property type="match status" value="1"/>
</dbReference>
<feature type="modified residue" description="4-aspartylphosphate" evidence="6">
    <location>
        <position position="63"/>
    </location>
</feature>
<dbReference type="Gene3D" id="3.40.50.2300">
    <property type="match status" value="1"/>
</dbReference>
<evidence type="ECO:0000256" key="4">
    <source>
        <dbReference type="ARBA" id="ARBA00023125"/>
    </source>
</evidence>
<evidence type="ECO:0000259" key="8">
    <source>
        <dbReference type="PROSITE" id="PS50110"/>
    </source>
</evidence>
<name>A0A2P7R0C3_9SPHN</name>
<dbReference type="EMBL" id="PXYI01000001">
    <property type="protein sequence ID" value="PSJ43655.1"/>
    <property type="molecule type" value="Genomic_DNA"/>
</dbReference>
<evidence type="ECO:0000313" key="10">
    <source>
        <dbReference type="Proteomes" id="UP000241167"/>
    </source>
</evidence>
<organism evidence="9 10">
    <name type="scientific">Allosphingosinicella deserti</name>
    <dbReference type="NCBI Taxonomy" id="2116704"/>
    <lineage>
        <taxon>Bacteria</taxon>
        <taxon>Pseudomonadati</taxon>
        <taxon>Pseudomonadota</taxon>
        <taxon>Alphaproteobacteria</taxon>
        <taxon>Sphingomonadales</taxon>
        <taxon>Sphingomonadaceae</taxon>
        <taxon>Allosphingosinicella</taxon>
    </lineage>
</organism>
<accession>A0A2P7R0C3</accession>
<proteinExistence type="predicted"/>
<keyword evidence="2" id="KW-0902">Two-component regulatory system</keyword>
<dbReference type="PROSITE" id="PS50110">
    <property type="entry name" value="RESPONSE_REGULATORY"/>
    <property type="match status" value="1"/>
</dbReference>
<dbReference type="Pfam" id="PF00196">
    <property type="entry name" value="GerE"/>
    <property type="match status" value="1"/>
</dbReference>
<evidence type="ECO:0000256" key="5">
    <source>
        <dbReference type="ARBA" id="ARBA00023163"/>
    </source>
</evidence>
<dbReference type="PROSITE" id="PS50043">
    <property type="entry name" value="HTH_LUXR_2"/>
    <property type="match status" value="1"/>
</dbReference>
<dbReference type="SMART" id="SM00421">
    <property type="entry name" value="HTH_LUXR"/>
    <property type="match status" value="1"/>
</dbReference>
<evidence type="ECO:0000256" key="6">
    <source>
        <dbReference type="PROSITE-ProRule" id="PRU00169"/>
    </source>
</evidence>
<dbReference type="AlphaFoldDB" id="A0A2P7R0C3"/>
<dbReference type="SUPFAM" id="SSF52172">
    <property type="entry name" value="CheY-like"/>
    <property type="match status" value="1"/>
</dbReference>
<dbReference type="Gene3D" id="1.10.10.10">
    <property type="entry name" value="Winged helix-like DNA-binding domain superfamily/Winged helix DNA-binding domain"/>
    <property type="match status" value="1"/>
</dbReference>
<keyword evidence="4 9" id="KW-0238">DNA-binding</keyword>
<keyword evidence="10" id="KW-1185">Reference proteome</keyword>
<dbReference type="OrthoDB" id="9782655at2"/>
<evidence type="ECO:0000256" key="2">
    <source>
        <dbReference type="ARBA" id="ARBA00023012"/>
    </source>
</evidence>